<dbReference type="RefSeq" id="WP_134373905.1">
    <property type="nucleotide sequence ID" value="NZ_SOGO01000026.1"/>
</dbReference>
<keyword evidence="2" id="KW-0521">NADP</keyword>
<dbReference type="EMBL" id="SOGO01000026">
    <property type="protein sequence ID" value="TFD02261.1"/>
    <property type="molecule type" value="Genomic_DNA"/>
</dbReference>
<evidence type="ECO:0000259" key="4">
    <source>
        <dbReference type="Pfam" id="PF01872"/>
    </source>
</evidence>
<dbReference type="SUPFAM" id="SSF53597">
    <property type="entry name" value="Dihydrofolate reductase-like"/>
    <property type="match status" value="1"/>
</dbReference>
<accession>A0ABY2JBP6</accession>
<dbReference type="PANTHER" id="PTHR38011:SF7">
    <property type="entry name" value="2,5-DIAMINO-6-RIBOSYLAMINO-4(3H)-PYRIMIDINONE 5'-PHOSPHATE REDUCTASE"/>
    <property type="match status" value="1"/>
</dbReference>
<proteinExistence type="predicted"/>
<keyword evidence="3" id="KW-0560">Oxidoreductase</keyword>
<name>A0ABY2JBP6_9MICO</name>
<gene>
    <name evidence="5" type="ORF">E3T25_09630</name>
</gene>
<organism evidence="5 6">
    <name type="scientific">Cryobacterium sandaracinum</name>
    <dbReference type="NCBI Taxonomy" id="1259247"/>
    <lineage>
        <taxon>Bacteria</taxon>
        <taxon>Bacillati</taxon>
        <taxon>Actinomycetota</taxon>
        <taxon>Actinomycetes</taxon>
        <taxon>Micrococcales</taxon>
        <taxon>Microbacteriaceae</taxon>
        <taxon>Cryobacterium</taxon>
    </lineage>
</organism>
<evidence type="ECO:0000313" key="6">
    <source>
        <dbReference type="Proteomes" id="UP000297851"/>
    </source>
</evidence>
<dbReference type="PANTHER" id="PTHR38011">
    <property type="entry name" value="DIHYDROFOLATE REDUCTASE FAMILY PROTEIN (AFU_ORTHOLOGUE AFUA_8G06820)"/>
    <property type="match status" value="1"/>
</dbReference>
<dbReference type="InterPro" id="IPR002734">
    <property type="entry name" value="RibDG_C"/>
</dbReference>
<evidence type="ECO:0000313" key="5">
    <source>
        <dbReference type="EMBL" id="TFD02261.1"/>
    </source>
</evidence>
<evidence type="ECO:0000256" key="2">
    <source>
        <dbReference type="ARBA" id="ARBA00022857"/>
    </source>
</evidence>
<comment type="pathway">
    <text evidence="1">Cofactor biosynthesis; riboflavin biosynthesis.</text>
</comment>
<dbReference type="Pfam" id="PF01872">
    <property type="entry name" value="RibD_C"/>
    <property type="match status" value="1"/>
</dbReference>
<reference evidence="5 6" key="1">
    <citation type="submission" date="2019-03" db="EMBL/GenBank/DDBJ databases">
        <title>Genomics of glacier-inhabiting Cryobacterium strains.</title>
        <authorList>
            <person name="Liu Q."/>
            <person name="Xin Y.-H."/>
        </authorList>
    </citation>
    <scope>NUCLEOTIDE SEQUENCE [LARGE SCALE GENOMIC DNA]</scope>
    <source>
        <strain evidence="5 6">TMT2-16</strain>
    </source>
</reference>
<comment type="caution">
    <text evidence="5">The sequence shown here is derived from an EMBL/GenBank/DDBJ whole genome shotgun (WGS) entry which is preliminary data.</text>
</comment>
<dbReference type="InterPro" id="IPR024072">
    <property type="entry name" value="DHFR-like_dom_sf"/>
</dbReference>
<keyword evidence="6" id="KW-1185">Reference proteome</keyword>
<evidence type="ECO:0000256" key="1">
    <source>
        <dbReference type="ARBA" id="ARBA00005104"/>
    </source>
</evidence>
<evidence type="ECO:0000256" key="3">
    <source>
        <dbReference type="ARBA" id="ARBA00023002"/>
    </source>
</evidence>
<dbReference type="InterPro" id="IPR050765">
    <property type="entry name" value="Riboflavin_Biosynth_HTPR"/>
</dbReference>
<dbReference type="Gene3D" id="3.40.430.10">
    <property type="entry name" value="Dihydrofolate Reductase, subunit A"/>
    <property type="match status" value="1"/>
</dbReference>
<feature type="domain" description="Bacterial bifunctional deaminase-reductase C-terminal" evidence="4">
    <location>
        <begin position="20"/>
        <end position="226"/>
    </location>
</feature>
<sequence>MMLDRDELIIRYRVPDRTLPHLRVNFIASLDGAATREGVSGGLGNADDRLVFDTLRMLADVIVVGAGTVRAEGYVGIRQGPADAAWRVRHGLPAQLPVAIVSSRLDLEPSHSLFADAAVRPLVVTHAASPLRRRAELAEVADVLVCGEDVVDPRLMRAELARRGLAQILCEGGPNLFGALIDADCVDELCLTVSPVLEGGPAGRISAGPAAITREMSLLHVLTAGDMLFLRYARRKASSPTA</sequence>
<dbReference type="Proteomes" id="UP000297851">
    <property type="component" value="Unassembled WGS sequence"/>
</dbReference>
<protein>
    <submittedName>
        <fullName evidence="5">Pyrimidine reductase family protein</fullName>
    </submittedName>
</protein>